<feature type="compositionally biased region" description="Basic and acidic residues" evidence="1">
    <location>
        <begin position="46"/>
        <end position="56"/>
    </location>
</feature>
<dbReference type="Proteomes" id="UP001141806">
    <property type="component" value="Unassembled WGS sequence"/>
</dbReference>
<feature type="compositionally biased region" description="Polar residues" evidence="1">
    <location>
        <begin position="29"/>
        <end position="43"/>
    </location>
</feature>
<comment type="caution">
    <text evidence="2">The sequence shown here is derived from an EMBL/GenBank/DDBJ whole genome shotgun (WGS) entry which is preliminary data.</text>
</comment>
<feature type="region of interest" description="Disordered" evidence="1">
    <location>
        <begin position="29"/>
        <end position="56"/>
    </location>
</feature>
<dbReference type="PANTHER" id="PTHR36410:SF1">
    <property type="entry name" value="EXPRESSED PROTEIN"/>
    <property type="match status" value="1"/>
</dbReference>
<accession>A0A9Q0KB99</accession>
<sequence>MFRPALEAVGPSKHQLFILPFPSTSSFGRKTLSKSVTIQPDNQDNMDEKTQEHPQKTEDIMSHSFGVGYATRSEEEGFGGIYGGNQRVSKTNKEEEEEVVHENHPEYDKTQGSEPFQRLTLSRFQSSFVDVAYAVEILKSHGGGAERQVEIDLSRAPVRFGSAVSLRILSFLSVFWLMELNDG</sequence>
<organism evidence="2 3">
    <name type="scientific">Protea cynaroides</name>
    <dbReference type="NCBI Taxonomy" id="273540"/>
    <lineage>
        <taxon>Eukaryota</taxon>
        <taxon>Viridiplantae</taxon>
        <taxon>Streptophyta</taxon>
        <taxon>Embryophyta</taxon>
        <taxon>Tracheophyta</taxon>
        <taxon>Spermatophyta</taxon>
        <taxon>Magnoliopsida</taxon>
        <taxon>Proteales</taxon>
        <taxon>Proteaceae</taxon>
        <taxon>Protea</taxon>
    </lineage>
</organism>
<gene>
    <name evidence="2" type="ORF">NE237_019131</name>
</gene>
<evidence type="ECO:0000256" key="1">
    <source>
        <dbReference type="SAM" id="MobiDB-lite"/>
    </source>
</evidence>
<dbReference type="OrthoDB" id="1702799at2759"/>
<dbReference type="EMBL" id="JAMYWD010000007">
    <property type="protein sequence ID" value="KAJ4967282.1"/>
    <property type="molecule type" value="Genomic_DNA"/>
</dbReference>
<dbReference type="AlphaFoldDB" id="A0A9Q0KB99"/>
<proteinExistence type="predicted"/>
<evidence type="ECO:0000313" key="2">
    <source>
        <dbReference type="EMBL" id="KAJ4967282.1"/>
    </source>
</evidence>
<protein>
    <submittedName>
        <fullName evidence="2">Uncharacterized protein</fullName>
    </submittedName>
</protein>
<evidence type="ECO:0000313" key="3">
    <source>
        <dbReference type="Proteomes" id="UP001141806"/>
    </source>
</evidence>
<dbReference type="PANTHER" id="PTHR36410">
    <property type="entry name" value="EXPRESSED PROTEIN"/>
    <property type="match status" value="1"/>
</dbReference>
<reference evidence="2" key="1">
    <citation type="journal article" date="2023" name="Plant J.">
        <title>The genome of the king protea, Protea cynaroides.</title>
        <authorList>
            <person name="Chang J."/>
            <person name="Duong T.A."/>
            <person name="Schoeman C."/>
            <person name="Ma X."/>
            <person name="Roodt D."/>
            <person name="Barker N."/>
            <person name="Li Z."/>
            <person name="Van de Peer Y."/>
            <person name="Mizrachi E."/>
        </authorList>
    </citation>
    <scope>NUCLEOTIDE SEQUENCE</scope>
    <source>
        <tissue evidence="2">Young leaves</tissue>
    </source>
</reference>
<keyword evidence="3" id="KW-1185">Reference proteome</keyword>
<name>A0A9Q0KB99_9MAGN</name>